<dbReference type="PIRSF" id="PIRSF029288">
    <property type="entry name" value="SciE_ImpE"/>
    <property type="match status" value="1"/>
</dbReference>
<evidence type="ECO:0008006" key="3">
    <source>
        <dbReference type="Google" id="ProtNLM"/>
    </source>
</evidence>
<evidence type="ECO:0000313" key="2">
    <source>
        <dbReference type="Proteomes" id="UP000247689"/>
    </source>
</evidence>
<dbReference type="Proteomes" id="UP000247689">
    <property type="component" value="Unassembled WGS sequence"/>
</dbReference>
<dbReference type="SUPFAM" id="SSF144059">
    <property type="entry name" value="ImpE-like"/>
    <property type="match status" value="1"/>
</dbReference>
<keyword evidence="2" id="KW-1185">Reference proteome</keyword>
<dbReference type="EMBL" id="QICH01000001">
    <property type="protein sequence ID" value="PXF64385.1"/>
    <property type="molecule type" value="Genomic_DNA"/>
</dbReference>
<dbReference type="AlphaFoldDB" id="A0A318D914"/>
<dbReference type="Gene3D" id="1.25.40.10">
    <property type="entry name" value="Tetratricopeptide repeat domain"/>
    <property type="match status" value="1"/>
</dbReference>
<dbReference type="InterPro" id="IPR009211">
    <property type="entry name" value="TagJ"/>
</dbReference>
<dbReference type="OrthoDB" id="5416084at2"/>
<comment type="caution">
    <text evidence="1">The sequence shown here is derived from an EMBL/GenBank/DDBJ whole genome shotgun (WGS) entry which is preliminary data.</text>
</comment>
<sequence length="264" mass="30198">MESFSAKYSEGDIKGCIDELVEAIKENPDQHYKRMLFGQMLCVAGDYERADKQLDLLSTLEPKFVMEVANWRNLIRAAQHRKDFYEEGRPPKVVGELSPLMEKHITAIAALREGDTESFSKALEEAETARKAVKGTWNDENKSFDDFRDLDDLNGGFLEVLAPNGNYYWVANGSISSIVFEETKQPIDYLWRKADLILNDGTQGEVYIPVTYITTESDQHRLARVTEWQEYENTEAMRGYGQKSYLVGDEAVSILEINSIEFNH</sequence>
<evidence type="ECO:0000313" key="1">
    <source>
        <dbReference type="EMBL" id="PXF64385.1"/>
    </source>
</evidence>
<dbReference type="RefSeq" id="WP_110200348.1">
    <property type="nucleotide sequence ID" value="NZ_QICH01000001.1"/>
</dbReference>
<dbReference type="Pfam" id="PF07024">
    <property type="entry name" value="ImpE"/>
    <property type="match status" value="1"/>
</dbReference>
<name>A0A318D914_9GAMM</name>
<proteinExistence type="predicted"/>
<reference evidence="1 2" key="1">
    <citation type="submission" date="2018-05" db="EMBL/GenBank/DDBJ databases">
        <title>Kangiella spongicola genome sequence.</title>
        <authorList>
            <person name="Maclea K.S."/>
            <person name="Goen A.E."/>
            <person name="Kelley C."/>
            <person name="Underriner A."/>
            <person name="Silverwood T."/>
            <person name="Trachtenberg A.M."/>
        </authorList>
    </citation>
    <scope>NUCLEOTIDE SEQUENCE [LARGE SCALE GENOMIC DNA]</scope>
    <source>
        <strain evidence="1 2">ATCC BAA-2076</strain>
    </source>
</reference>
<protein>
    <recommendedName>
        <fullName evidence="3">Virulence protein SciE type</fullName>
    </recommendedName>
</protein>
<gene>
    <name evidence="1" type="ORF">DL796_04395</name>
</gene>
<organism evidence="1 2">
    <name type="scientific">Kangiella spongicola</name>
    <dbReference type="NCBI Taxonomy" id="796379"/>
    <lineage>
        <taxon>Bacteria</taxon>
        <taxon>Pseudomonadati</taxon>
        <taxon>Pseudomonadota</taxon>
        <taxon>Gammaproteobacteria</taxon>
        <taxon>Kangiellales</taxon>
        <taxon>Kangiellaceae</taxon>
        <taxon>Kangiella</taxon>
    </lineage>
</organism>
<dbReference type="InterPro" id="IPR011990">
    <property type="entry name" value="TPR-like_helical_dom_sf"/>
</dbReference>
<accession>A0A318D914</accession>